<dbReference type="PANTHER" id="PTHR33376:SF4">
    <property type="entry name" value="SIALIC ACID-BINDING PERIPLASMIC PROTEIN SIAP"/>
    <property type="match status" value="1"/>
</dbReference>
<dbReference type="EMBL" id="RDOM01000115">
    <property type="protein sequence ID" value="MBF4274197.1"/>
    <property type="molecule type" value="Genomic_DNA"/>
</dbReference>
<dbReference type="PANTHER" id="PTHR33376">
    <property type="match status" value="1"/>
</dbReference>
<evidence type="ECO:0000256" key="1">
    <source>
        <dbReference type="ARBA" id="ARBA00022729"/>
    </source>
</evidence>
<feature type="non-terminal residue" evidence="3">
    <location>
        <position position="82"/>
    </location>
</feature>
<dbReference type="Pfam" id="PF03480">
    <property type="entry name" value="DctP"/>
    <property type="match status" value="1"/>
</dbReference>
<reference evidence="3 4" key="1">
    <citation type="journal article" date="2021" name="PeerJ">
        <title>Analysis of 44 Vibrio anguillarum genomes reveals high genetic diversity.</title>
        <authorList>
            <person name="Hansen M.J."/>
            <person name="Dalsgaard I."/>
        </authorList>
    </citation>
    <scope>NUCLEOTIDE SEQUENCE [LARGE SCALE GENOMIC DNA]</scope>
    <source>
        <strain evidence="3 4">17-16730-2A</strain>
    </source>
</reference>
<feature type="chain" id="PRO_5044761922" evidence="2">
    <location>
        <begin position="23"/>
        <end position="82"/>
    </location>
</feature>
<dbReference type="InterPro" id="IPR038404">
    <property type="entry name" value="TRAP_DctP_sf"/>
</dbReference>
<dbReference type="Gene3D" id="3.40.190.170">
    <property type="entry name" value="Bacterial extracellular solute-binding protein, family 7"/>
    <property type="match status" value="1"/>
</dbReference>
<dbReference type="Proteomes" id="UP000722957">
    <property type="component" value="Unassembled WGS sequence"/>
</dbReference>
<sequence>MKTINKITIGLLTLSIAASVNAATTLKMGMQASVGSVEYYSAKMLADTLEEMSQGEIKLALYPSAQLGDDRAMLQQLTLGDL</sequence>
<feature type="signal peptide" evidence="2">
    <location>
        <begin position="1"/>
        <end position="22"/>
    </location>
</feature>
<dbReference type="AlphaFoldDB" id="A0ABD4KRT1"/>
<evidence type="ECO:0000256" key="2">
    <source>
        <dbReference type="SAM" id="SignalP"/>
    </source>
</evidence>
<keyword evidence="1 2" id="KW-0732">Signal</keyword>
<accession>A0ABD4KRT1</accession>
<comment type="caution">
    <text evidence="3">The sequence shown here is derived from an EMBL/GenBank/DDBJ whole genome shotgun (WGS) entry which is preliminary data.</text>
</comment>
<evidence type="ECO:0000313" key="4">
    <source>
        <dbReference type="Proteomes" id="UP000722957"/>
    </source>
</evidence>
<organism evidence="3 4">
    <name type="scientific">Vibrio anguillarum</name>
    <name type="common">Listonella anguillarum</name>
    <dbReference type="NCBI Taxonomy" id="55601"/>
    <lineage>
        <taxon>Bacteria</taxon>
        <taxon>Pseudomonadati</taxon>
        <taxon>Pseudomonadota</taxon>
        <taxon>Gammaproteobacteria</taxon>
        <taxon>Vibrionales</taxon>
        <taxon>Vibrionaceae</taxon>
        <taxon>Vibrio</taxon>
    </lineage>
</organism>
<gene>
    <name evidence="3" type="ORF">EAY07_19700</name>
</gene>
<dbReference type="InterPro" id="IPR018389">
    <property type="entry name" value="DctP_fam"/>
</dbReference>
<evidence type="ECO:0000313" key="3">
    <source>
        <dbReference type="EMBL" id="MBF4274197.1"/>
    </source>
</evidence>
<name>A0ABD4KRT1_VIBAN</name>
<proteinExistence type="predicted"/>
<protein>
    <submittedName>
        <fullName evidence="3">Sialic acid-binding protein</fullName>
    </submittedName>
</protein>